<accession>A0ABS1H7V2</accession>
<evidence type="ECO:0000313" key="2">
    <source>
        <dbReference type="Proteomes" id="UP000618943"/>
    </source>
</evidence>
<keyword evidence="2" id="KW-1185">Reference proteome</keyword>
<evidence type="ECO:0008006" key="3">
    <source>
        <dbReference type="Google" id="ProtNLM"/>
    </source>
</evidence>
<name>A0ABS1H7V2_9BACL</name>
<protein>
    <recommendedName>
        <fullName evidence="3">Transposase</fullName>
    </recommendedName>
</protein>
<proteinExistence type="predicted"/>
<reference evidence="1 2" key="1">
    <citation type="submission" date="2020-12" db="EMBL/GenBank/DDBJ databases">
        <title>YIM B01967 draft genome.</title>
        <authorList>
            <person name="Yan X."/>
        </authorList>
    </citation>
    <scope>NUCLEOTIDE SEQUENCE [LARGE SCALE GENOMIC DNA]</scope>
    <source>
        <strain evidence="1 2">YIM B01967</strain>
    </source>
</reference>
<comment type="caution">
    <text evidence="1">The sequence shown here is derived from an EMBL/GenBank/DDBJ whole genome shotgun (WGS) entry which is preliminary data.</text>
</comment>
<dbReference type="RefSeq" id="WP_157812861.1">
    <property type="nucleotide sequence ID" value="NZ_JAEOAH010000015.1"/>
</dbReference>
<organism evidence="1 2">
    <name type="scientific">Viridibacillus soli</name>
    <dbReference type="NCBI Taxonomy" id="2798301"/>
    <lineage>
        <taxon>Bacteria</taxon>
        <taxon>Bacillati</taxon>
        <taxon>Bacillota</taxon>
        <taxon>Bacilli</taxon>
        <taxon>Bacillales</taxon>
        <taxon>Caryophanaceae</taxon>
        <taxon>Viridibacillus</taxon>
    </lineage>
</organism>
<sequence>MRLPALGKADEKNAKRLVKEKKGILRTIMNILFKKQSYYPLSTRK</sequence>
<gene>
    <name evidence="1" type="ORF">JFL43_11660</name>
</gene>
<evidence type="ECO:0000313" key="1">
    <source>
        <dbReference type="EMBL" id="MBK3495495.1"/>
    </source>
</evidence>
<dbReference type="Proteomes" id="UP000618943">
    <property type="component" value="Unassembled WGS sequence"/>
</dbReference>
<dbReference type="EMBL" id="JAEOAH010000015">
    <property type="protein sequence ID" value="MBK3495495.1"/>
    <property type="molecule type" value="Genomic_DNA"/>
</dbReference>